<evidence type="ECO:0000256" key="4">
    <source>
        <dbReference type="ARBA" id="ARBA00022777"/>
    </source>
</evidence>
<dbReference type="KEGG" id="aoe:Clos_0124"/>
<dbReference type="AlphaFoldDB" id="A8MFQ2"/>
<keyword evidence="8" id="KW-1185">Reference proteome</keyword>
<dbReference type="Gene3D" id="3.30.565.10">
    <property type="entry name" value="Histidine kinase-like ATPase, C-terminal domain"/>
    <property type="match status" value="1"/>
</dbReference>
<dbReference type="CDD" id="cd00075">
    <property type="entry name" value="HATPase"/>
    <property type="match status" value="1"/>
</dbReference>
<dbReference type="SMART" id="SM00388">
    <property type="entry name" value="HisKA"/>
    <property type="match status" value="1"/>
</dbReference>
<evidence type="ECO:0000313" key="8">
    <source>
        <dbReference type="Proteomes" id="UP000000269"/>
    </source>
</evidence>
<dbReference type="InterPro" id="IPR036890">
    <property type="entry name" value="HATPase_C_sf"/>
</dbReference>
<dbReference type="GO" id="GO:0000155">
    <property type="term" value="F:phosphorelay sensor kinase activity"/>
    <property type="evidence" value="ECO:0007669"/>
    <property type="project" value="InterPro"/>
</dbReference>
<feature type="domain" description="Histidine kinase" evidence="6">
    <location>
        <begin position="83"/>
        <end position="279"/>
    </location>
</feature>
<evidence type="ECO:0000256" key="1">
    <source>
        <dbReference type="ARBA" id="ARBA00000085"/>
    </source>
</evidence>
<dbReference type="SUPFAM" id="SSF47384">
    <property type="entry name" value="Homodimeric domain of signal transducing histidine kinase"/>
    <property type="match status" value="1"/>
</dbReference>
<dbReference type="InterPro" id="IPR036097">
    <property type="entry name" value="HisK_dim/P_sf"/>
</dbReference>
<gene>
    <name evidence="7" type="ordered locus">Clos_0124</name>
</gene>
<evidence type="ECO:0000256" key="3">
    <source>
        <dbReference type="ARBA" id="ARBA00022679"/>
    </source>
</evidence>
<dbReference type="SUPFAM" id="SSF55874">
    <property type="entry name" value="ATPase domain of HSP90 chaperone/DNA topoisomerase II/histidine kinase"/>
    <property type="match status" value="1"/>
</dbReference>
<reference evidence="8" key="1">
    <citation type="submission" date="2007-10" db="EMBL/GenBank/DDBJ databases">
        <title>Complete genome of Alkaliphilus oremlandii OhILAs.</title>
        <authorList>
            <person name="Copeland A."/>
            <person name="Lucas S."/>
            <person name="Lapidus A."/>
            <person name="Barry K."/>
            <person name="Detter J.C."/>
            <person name="Glavina del Rio T."/>
            <person name="Hammon N."/>
            <person name="Israni S."/>
            <person name="Dalin E."/>
            <person name="Tice H."/>
            <person name="Pitluck S."/>
            <person name="Chain P."/>
            <person name="Malfatti S."/>
            <person name="Shin M."/>
            <person name="Vergez L."/>
            <person name="Schmutz J."/>
            <person name="Larimer F."/>
            <person name="Land M."/>
            <person name="Hauser L."/>
            <person name="Kyrpides N."/>
            <person name="Mikhailova N."/>
            <person name="Stolz J.F."/>
            <person name="Dawson A."/>
            <person name="Fisher E."/>
            <person name="Crable B."/>
            <person name="Perera E."/>
            <person name="Lisak J."/>
            <person name="Ranganathan M."/>
            <person name="Basu P."/>
            <person name="Richardson P."/>
        </authorList>
    </citation>
    <scope>NUCLEOTIDE SEQUENCE [LARGE SCALE GENOMIC DNA]</scope>
    <source>
        <strain evidence="8">OhILAs</strain>
    </source>
</reference>
<accession>A8MFQ2</accession>
<protein>
    <recommendedName>
        <fullName evidence="2">histidine kinase</fullName>
        <ecNumber evidence="2">2.7.13.3</ecNumber>
    </recommendedName>
</protein>
<dbReference type="HOGENOM" id="CLU_000445_89_3_9"/>
<dbReference type="Proteomes" id="UP000000269">
    <property type="component" value="Chromosome"/>
</dbReference>
<evidence type="ECO:0000256" key="5">
    <source>
        <dbReference type="ARBA" id="ARBA00023012"/>
    </source>
</evidence>
<organism evidence="7 8">
    <name type="scientific">Alkaliphilus oremlandii (strain OhILAs)</name>
    <name type="common">Clostridium oremlandii (strain OhILAs)</name>
    <dbReference type="NCBI Taxonomy" id="350688"/>
    <lineage>
        <taxon>Bacteria</taxon>
        <taxon>Bacillati</taxon>
        <taxon>Bacillota</taxon>
        <taxon>Clostridia</taxon>
        <taxon>Peptostreptococcales</taxon>
        <taxon>Natronincolaceae</taxon>
        <taxon>Alkaliphilus</taxon>
    </lineage>
</organism>
<dbReference type="InterPro" id="IPR003594">
    <property type="entry name" value="HATPase_dom"/>
</dbReference>
<dbReference type="Pfam" id="PF00512">
    <property type="entry name" value="HisKA"/>
    <property type="match status" value="1"/>
</dbReference>
<evidence type="ECO:0000313" key="7">
    <source>
        <dbReference type="EMBL" id="ABW17691.1"/>
    </source>
</evidence>
<comment type="catalytic activity">
    <reaction evidence="1">
        <text>ATP + protein L-histidine = ADP + protein N-phospho-L-histidine.</text>
        <dbReference type="EC" id="2.7.13.3"/>
    </reaction>
</comment>
<dbReference type="Gene3D" id="1.10.287.130">
    <property type="match status" value="1"/>
</dbReference>
<keyword evidence="4 7" id="KW-0418">Kinase</keyword>
<dbReference type="EMBL" id="CP000853">
    <property type="protein sequence ID" value="ABW17691.1"/>
    <property type="molecule type" value="Genomic_DNA"/>
</dbReference>
<dbReference type="InterPro" id="IPR050736">
    <property type="entry name" value="Sensor_HK_Regulatory"/>
</dbReference>
<keyword evidence="3" id="KW-0808">Transferase</keyword>
<dbReference type="Pfam" id="PF02518">
    <property type="entry name" value="HATPase_c"/>
    <property type="match status" value="1"/>
</dbReference>
<dbReference type="InterPro" id="IPR003661">
    <property type="entry name" value="HisK_dim/P_dom"/>
</dbReference>
<dbReference type="EC" id="2.7.13.3" evidence="2"/>
<dbReference type="GO" id="GO:0016020">
    <property type="term" value="C:membrane"/>
    <property type="evidence" value="ECO:0007669"/>
    <property type="project" value="InterPro"/>
</dbReference>
<name>A8MFQ2_ALKOO</name>
<dbReference type="InterPro" id="IPR005467">
    <property type="entry name" value="His_kinase_dom"/>
</dbReference>
<proteinExistence type="predicted"/>
<dbReference type="CDD" id="cd00082">
    <property type="entry name" value="HisKA"/>
    <property type="match status" value="1"/>
</dbReference>
<dbReference type="SMART" id="SM00387">
    <property type="entry name" value="HATPase_c"/>
    <property type="match status" value="1"/>
</dbReference>
<dbReference type="RefSeq" id="WP_012158006.1">
    <property type="nucleotide sequence ID" value="NC_009922.1"/>
</dbReference>
<dbReference type="STRING" id="350688.Clos_0124"/>
<sequence>MMLIILLGIFITLYIFLQKEIRGMVKQLKRINKSNTNAKVTLSSANKDIVGLAREINATLEEKQKSEIEHKKIDLELRQAIANMSHDLRTPLTSIIGYIQLMDDPNLSDDEKTEYKDIVKRRAESLQTLISSFYDLSRLEAREYNFELGPVYLDKILYDLIASFYRDFLNKNIEPAIDILEKAAPVIADENAVKRIFFNLIQNALKYGNQRMAISLKQNEAYTITTFTNDTSNLKEEDAARIFERFFTADSTRSNKSTGLGLAITKELVEQMGHTIDAEISGDKLSIIIKWRRTSISTRLDSRNCLK</sequence>
<evidence type="ECO:0000256" key="2">
    <source>
        <dbReference type="ARBA" id="ARBA00012438"/>
    </source>
</evidence>
<evidence type="ECO:0000259" key="6">
    <source>
        <dbReference type="PROSITE" id="PS50109"/>
    </source>
</evidence>
<dbReference type="PROSITE" id="PS50109">
    <property type="entry name" value="HIS_KIN"/>
    <property type="match status" value="1"/>
</dbReference>
<keyword evidence="5" id="KW-0902">Two-component regulatory system</keyword>
<dbReference type="PANTHER" id="PTHR43711">
    <property type="entry name" value="TWO-COMPONENT HISTIDINE KINASE"/>
    <property type="match status" value="1"/>
</dbReference>
<dbReference type="OrthoDB" id="9792991at2"/>
<dbReference type="PANTHER" id="PTHR43711:SF1">
    <property type="entry name" value="HISTIDINE KINASE 1"/>
    <property type="match status" value="1"/>
</dbReference>
<dbReference type="PRINTS" id="PR01780">
    <property type="entry name" value="LANTIREGPROT"/>
</dbReference>
<dbReference type="InterPro" id="IPR008358">
    <property type="entry name" value="Sig_transdc_His_kin/Pase_MprB"/>
</dbReference>
<dbReference type="eggNOG" id="COG2205">
    <property type="taxonomic scope" value="Bacteria"/>
</dbReference>